<evidence type="ECO:0000313" key="11">
    <source>
        <dbReference type="EMBL" id="VDK76987.1"/>
    </source>
</evidence>
<dbReference type="GO" id="GO:0031201">
    <property type="term" value="C:SNARE complex"/>
    <property type="evidence" value="ECO:0007669"/>
    <property type="project" value="TreeGrafter"/>
</dbReference>
<keyword evidence="3" id="KW-0813">Transport</keyword>
<dbReference type="Gene3D" id="1.25.40.10">
    <property type="entry name" value="Tetratricopeptide repeat domain"/>
    <property type="match status" value="1"/>
</dbReference>
<dbReference type="InterPro" id="IPR000744">
    <property type="entry name" value="NSF_attach"/>
</dbReference>
<dbReference type="OMA" id="RSWFHAA"/>
<evidence type="ECO:0000256" key="5">
    <source>
        <dbReference type="ARBA" id="ARBA00022927"/>
    </source>
</evidence>
<keyword evidence="12" id="KW-1185">Reference proteome</keyword>
<evidence type="ECO:0000256" key="8">
    <source>
        <dbReference type="ARBA" id="ARBA00042485"/>
    </source>
</evidence>
<dbReference type="GO" id="GO:0006886">
    <property type="term" value="P:intracellular protein transport"/>
    <property type="evidence" value="ECO:0007669"/>
    <property type="project" value="InterPro"/>
</dbReference>
<dbReference type="OrthoDB" id="26569at2759"/>
<comment type="similarity">
    <text evidence="2">Belongs to the SNAP family.</text>
</comment>
<dbReference type="SUPFAM" id="SSF48452">
    <property type="entry name" value="TPR-like"/>
    <property type="match status" value="1"/>
</dbReference>
<dbReference type="GO" id="GO:0016192">
    <property type="term" value="P:vesicle-mediated transport"/>
    <property type="evidence" value="ECO:0007669"/>
    <property type="project" value="UniProtKB-KW"/>
</dbReference>
<evidence type="ECO:0000256" key="6">
    <source>
        <dbReference type="ARBA" id="ARBA00023136"/>
    </source>
</evidence>
<name>A0A3P6SWE7_LITSI</name>
<dbReference type="Pfam" id="PF14938">
    <property type="entry name" value="SNAP"/>
    <property type="match status" value="1"/>
</dbReference>
<accession>A0A3P6SWE7</accession>
<proteinExistence type="inferred from homology"/>
<keyword evidence="6" id="KW-0472">Membrane</keyword>
<sequence>MEFYGIAMNEINGRRIAEATECIRKAEAHLKTSIVKMKFKPDYDSAAVEYDRAAVCFKNAAQMEQSRDAYLKAAQMHKENGNLFYWAKCNENAATICKEMGDNCGTLKYMDLAADGYAESGSSYSSAMVLDKAAKCFEDIDPEKAIKIYHKALTMVQETDRSRMAAGFMTRLTKLYLKLKQYKEAANMINEEIEKYMEVKETGRIGQLTVSLVLVHLASNDPVTAAKSIQKSFKYEEFEVSEYAKACCALISAFESGDNKCFQQVLQHPVLRNMGNEYLRLMKELKASSEISGENDDIGADEEDDEDLK</sequence>
<dbReference type="InterPro" id="IPR011990">
    <property type="entry name" value="TPR-like_helical_dom_sf"/>
</dbReference>
<evidence type="ECO:0000256" key="9">
    <source>
        <dbReference type="SAM" id="Coils"/>
    </source>
</evidence>
<dbReference type="STRING" id="42156.A0A3P6SWE7"/>
<dbReference type="AlphaFoldDB" id="A0A3P6SWE7"/>
<evidence type="ECO:0000256" key="2">
    <source>
        <dbReference type="ARBA" id="ARBA00010050"/>
    </source>
</evidence>
<dbReference type="GO" id="GO:0019905">
    <property type="term" value="F:syntaxin binding"/>
    <property type="evidence" value="ECO:0007669"/>
    <property type="project" value="TreeGrafter"/>
</dbReference>
<protein>
    <recommendedName>
        <fullName evidence="7">Gamma-soluble NSF attachment protein</fullName>
    </recommendedName>
    <alternativeName>
        <fullName evidence="8">N-ethylmaleimide-sensitive factor attachment protein gamma</fullName>
    </alternativeName>
</protein>
<evidence type="ECO:0000313" key="12">
    <source>
        <dbReference type="Proteomes" id="UP000277928"/>
    </source>
</evidence>
<keyword evidence="5" id="KW-0653">Protein transport</keyword>
<evidence type="ECO:0000256" key="7">
    <source>
        <dbReference type="ARBA" id="ARBA00040047"/>
    </source>
</evidence>
<evidence type="ECO:0000256" key="10">
    <source>
        <dbReference type="SAM" id="MobiDB-lite"/>
    </source>
</evidence>
<evidence type="ECO:0000256" key="3">
    <source>
        <dbReference type="ARBA" id="ARBA00022448"/>
    </source>
</evidence>
<organism evidence="11 12">
    <name type="scientific">Litomosoides sigmodontis</name>
    <name type="common">Filarial nematode worm</name>
    <dbReference type="NCBI Taxonomy" id="42156"/>
    <lineage>
        <taxon>Eukaryota</taxon>
        <taxon>Metazoa</taxon>
        <taxon>Ecdysozoa</taxon>
        <taxon>Nematoda</taxon>
        <taxon>Chromadorea</taxon>
        <taxon>Rhabditida</taxon>
        <taxon>Spirurina</taxon>
        <taxon>Spiruromorpha</taxon>
        <taxon>Filarioidea</taxon>
        <taxon>Onchocercidae</taxon>
        <taxon>Litomosoides</taxon>
    </lineage>
</organism>
<feature type="region of interest" description="Disordered" evidence="10">
    <location>
        <begin position="290"/>
        <end position="309"/>
    </location>
</feature>
<comment type="subcellular location">
    <subcellularLocation>
        <location evidence="1">Membrane</location>
        <topology evidence="1">Peripheral membrane protein</topology>
    </subcellularLocation>
</comment>
<evidence type="ECO:0000256" key="4">
    <source>
        <dbReference type="ARBA" id="ARBA00022892"/>
    </source>
</evidence>
<gene>
    <name evidence="11" type="ORF">NLS_LOCUS3470</name>
</gene>
<dbReference type="GO" id="GO:0005483">
    <property type="term" value="F:soluble NSF attachment protein activity"/>
    <property type="evidence" value="ECO:0007669"/>
    <property type="project" value="TreeGrafter"/>
</dbReference>
<keyword evidence="4" id="KW-0931">ER-Golgi transport</keyword>
<dbReference type="PANTHER" id="PTHR13768:SF2">
    <property type="entry name" value="GAMMA-SOLUBLE NSF ATTACHMENT PROTEIN"/>
    <property type="match status" value="1"/>
</dbReference>
<feature type="coiled-coil region" evidence="9">
    <location>
        <begin position="172"/>
        <end position="199"/>
    </location>
</feature>
<dbReference type="EMBL" id="UYRX01000190">
    <property type="protein sequence ID" value="VDK76987.1"/>
    <property type="molecule type" value="Genomic_DNA"/>
</dbReference>
<reference evidence="11 12" key="1">
    <citation type="submission" date="2018-08" db="EMBL/GenBank/DDBJ databases">
        <authorList>
            <person name="Laetsch R D."/>
            <person name="Stevens L."/>
            <person name="Kumar S."/>
            <person name="Blaxter L. M."/>
        </authorList>
    </citation>
    <scope>NUCLEOTIDE SEQUENCE [LARGE SCALE GENOMIC DNA]</scope>
</reference>
<evidence type="ECO:0000256" key="1">
    <source>
        <dbReference type="ARBA" id="ARBA00004170"/>
    </source>
</evidence>
<dbReference type="PANTHER" id="PTHR13768">
    <property type="entry name" value="SOLUBLE NSF ATTACHMENT PROTEIN SNAP"/>
    <property type="match status" value="1"/>
</dbReference>
<dbReference type="GO" id="GO:0005774">
    <property type="term" value="C:vacuolar membrane"/>
    <property type="evidence" value="ECO:0007669"/>
    <property type="project" value="TreeGrafter"/>
</dbReference>
<feature type="compositionally biased region" description="Acidic residues" evidence="10">
    <location>
        <begin position="293"/>
        <end position="309"/>
    </location>
</feature>
<dbReference type="Proteomes" id="UP000277928">
    <property type="component" value="Unassembled WGS sequence"/>
</dbReference>
<keyword evidence="9" id="KW-0175">Coiled coil</keyword>